<keyword evidence="7 11" id="KW-0460">Magnesium</keyword>
<dbReference type="PANTHER" id="PTHR12358:SF106">
    <property type="entry name" value="LIPID KINASE YEGS"/>
    <property type="match status" value="1"/>
</dbReference>
<dbReference type="NCBIfam" id="TIGR03702">
    <property type="entry name" value="lip_kinase_YegS"/>
    <property type="match status" value="1"/>
</dbReference>
<dbReference type="InterPro" id="IPR017438">
    <property type="entry name" value="ATP-NAD_kinase_N"/>
</dbReference>
<dbReference type="SUPFAM" id="SSF111331">
    <property type="entry name" value="NAD kinase/diacylglycerol kinase-like"/>
    <property type="match status" value="1"/>
</dbReference>
<keyword evidence="5 11" id="KW-0418">Kinase</keyword>
<gene>
    <name evidence="12" type="ORF">GLE_4286</name>
</gene>
<dbReference type="GO" id="GO:0005886">
    <property type="term" value="C:plasma membrane"/>
    <property type="evidence" value="ECO:0007669"/>
    <property type="project" value="TreeGrafter"/>
</dbReference>
<dbReference type="Gene3D" id="3.40.50.10330">
    <property type="entry name" value="Probable inorganic polyphosphate/atp-NAD kinase, domain 1"/>
    <property type="match status" value="1"/>
</dbReference>
<dbReference type="GO" id="GO:0008654">
    <property type="term" value="P:phospholipid biosynthetic process"/>
    <property type="evidence" value="ECO:0007669"/>
    <property type="project" value="UniProtKB-UniRule"/>
</dbReference>
<dbReference type="EC" id="2.7.1.-" evidence="11"/>
<dbReference type="OrthoDB" id="142078at2"/>
<accession>A0A0S2DLP7</accession>
<dbReference type="HAMAP" id="MF_01377">
    <property type="entry name" value="YegS"/>
    <property type="match status" value="1"/>
</dbReference>
<dbReference type="GO" id="GO:0000287">
    <property type="term" value="F:magnesium ion binding"/>
    <property type="evidence" value="ECO:0007669"/>
    <property type="project" value="UniProtKB-UniRule"/>
</dbReference>
<keyword evidence="9 11" id="KW-0594">Phospholipid biosynthesis</keyword>
<evidence type="ECO:0000256" key="5">
    <source>
        <dbReference type="ARBA" id="ARBA00022777"/>
    </source>
</evidence>
<feature type="binding site" evidence="11">
    <location>
        <position position="39"/>
    </location>
    <ligand>
        <name>ATP</name>
        <dbReference type="ChEBI" id="CHEBI:30616"/>
    </ligand>
</feature>
<protein>
    <recommendedName>
        <fullName evidence="11">Probable lipid kinase YegS-like</fullName>
        <ecNumber evidence="11">2.7.1.-</ecNumber>
    </recommendedName>
</protein>
<evidence type="ECO:0000313" key="13">
    <source>
        <dbReference type="Proteomes" id="UP000061569"/>
    </source>
</evidence>
<comment type="cofactor">
    <cofactor evidence="11">
        <name>Mg(2+)</name>
        <dbReference type="ChEBI" id="CHEBI:18420"/>
    </cofactor>
    <cofactor evidence="11">
        <name>Ca(2+)</name>
        <dbReference type="ChEBI" id="CHEBI:29108"/>
    </cofactor>
    <text evidence="11">Binds 1 Mg(2+) ion per subunit. Ca(2+) may be able to substitute.</text>
</comment>
<evidence type="ECO:0000256" key="2">
    <source>
        <dbReference type="ARBA" id="ARBA00022679"/>
    </source>
</evidence>
<keyword evidence="10 11" id="KW-1208">Phospholipid metabolism</keyword>
<dbReference type="Proteomes" id="UP000061569">
    <property type="component" value="Chromosome"/>
</dbReference>
<dbReference type="PANTHER" id="PTHR12358">
    <property type="entry name" value="SPHINGOSINE KINASE"/>
    <property type="match status" value="1"/>
</dbReference>
<dbReference type="GO" id="GO:0005524">
    <property type="term" value="F:ATP binding"/>
    <property type="evidence" value="ECO:0007669"/>
    <property type="project" value="UniProtKB-UniRule"/>
</dbReference>
<evidence type="ECO:0000256" key="6">
    <source>
        <dbReference type="ARBA" id="ARBA00022840"/>
    </source>
</evidence>
<keyword evidence="2 11" id="KW-0808">Transferase</keyword>
<comment type="subcellular location">
    <subcellularLocation>
        <location evidence="11">Cytoplasm</location>
    </subcellularLocation>
</comment>
<keyword evidence="4 11" id="KW-0547">Nucleotide-binding</keyword>
<comment type="similarity">
    <text evidence="11">Belongs to the diacylglycerol/lipid kinase family. YegS lipid kinase subfamily.</text>
</comment>
<dbReference type="InterPro" id="IPR050187">
    <property type="entry name" value="Lipid_Phosphate_FormReg"/>
</dbReference>
<dbReference type="InterPro" id="IPR005218">
    <property type="entry name" value="Diacylglycerol/lipid_kinase"/>
</dbReference>
<dbReference type="Gene3D" id="2.60.200.40">
    <property type="match status" value="1"/>
</dbReference>
<reference evidence="12 13" key="1">
    <citation type="submission" date="2015-11" db="EMBL/GenBank/DDBJ databases">
        <title>Genome sequences of Lysobacter enzymogenes strain C3 and Lysobacter antibioticus ATCC 29479.</title>
        <authorList>
            <person name="Kobayashi D.Y."/>
        </authorList>
    </citation>
    <scope>NUCLEOTIDE SEQUENCE [LARGE SCALE GENOMIC DNA]</scope>
    <source>
        <strain evidence="12 13">C3</strain>
    </source>
</reference>
<dbReference type="InterPro" id="IPR022433">
    <property type="entry name" value="Lip_kinase_YegS"/>
</dbReference>
<evidence type="ECO:0000256" key="1">
    <source>
        <dbReference type="ARBA" id="ARBA00022516"/>
    </source>
</evidence>
<evidence type="ECO:0000256" key="9">
    <source>
        <dbReference type="ARBA" id="ARBA00023209"/>
    </source>
</evidence>
<evidence type="ECO:0000256" key="4">
    <source>
        <dbReference type="ARBA" id="ARBA00022741"/>
    </source>
</evidence>
<dbReference type="Pfam" id="PF00781">
    <property type="entry name" value="DAGK_cat"/>
    <property type="match status" value="1"/>
</dbReference>
<evidence type="ECO:0000256" key="10">
    <source>
        <dbReference type="ARBA" id="ARBA00023264"/>
    </source>
</evidence>
<dbReference type="GO" id="GO:0005737">
    <property type="term" value="C:cytoplasm"/>
    <property type="evidence" value="ECO:0007669"/>
    <property type="project" value="UniProtKB-SubCell"/>
</dbReference>
<keyword evidence="11" id="KW-0963">Cytoplasm</keyword>
<feature type="binding site" evidence="11">
    <location>
        <position position="224"/>
    </location>
    <ligand>
        <name>Mg(2+)</name>
        <dbReference type="ChEBI" id="CHEBI:18420"/>
    </ligand>
</feature>
<dbReference type="STRING" id="69.GLE_4286"/>
<keyword evidence="6 11" id="KW-0067">ATP-binding</keyword>
<sequence length="326" mass="34027">MTSPRWRLILNGKSAGNDDVRKAVAALRDRGVALDVRVTWEGGDAERYVAEAIADGVDTVIAGGGDGTLSEVATTLAHRDEDADALPSLGLLPLGTANDFASAATIPTDPAQALDLVQRCPPRPVDLLRLQAPDGLHWAANLASGGFGTQVTLETDAGLKKMLGGLAYVVTGIAKLGRIEPMRARVHGEGFEWEGDFIALGIGNGRQAGGGQALCPDARIDDGLLDVTVVPDLSGEVGATVRALLTEGQHAALERIAARAQLRWVEIESPQPLNLNLDGEPVQSRHFRIDCAPGRVRMHLPPGCPLLSEPAAAETLPGAAAHATAS</sequence>
<evidence type="ECO:0000256" key="7">
    <source>
        <dbReference type="ARBA" id="ARBA00022842"/>
    </source>
</evidence>
<dbReference type="SMART" id="SM00046">
    <property type="entry name" value="DAGKc"/>
    <property type="match status" value="1"/>
</dbReference>
<evidence type="ECO:0000256" key="11">
    <source>
        <dbReference type="HAMAP-Rule" id="MF_01377"/>
    </source>
</evidence>
<dbReference type="PROSITE" id="PS50146">
    <property type="entry name" value="DAGK"/>
    <property type="match status" value="1"/>
</dbReference>
<dbReference type="PATRIC" id="fig|69.6.peg.4225"/>
<dbReference type="AlphaFoldDB" id="A0A0S2DLP7"/>
<evidence type="ECO:0000256" key="3">
    <source>
        <dbReference type="ARBA" id="ARBA00022723"/>
    </source>
</evidence>
<dbReference type="GO" id="GO:0001727">
    <property type="term" value="F:lipid kinase activity"/>
    <property type="evidence" value="ECO:0007669"/>
    <property type="project" value="UniProtKB-UniRule"/>
</dbReference>
<dbReference type="InterPro" id="IPR045540">
    <property type="entry name" value="YegS/DAGK_C"/>
</dbReference>
<feature type="active site" description="Proton acceptor" evidence="11">
    <location>
        <position position="280"/>
    </location>
</feature>
<dbReference type="InterPro" id="IPR001206">
    <property type="entry name" value="Diacylglycerol_kinase_cat_dom"/>
</dbReference>
<dbReference type="NCBIfam" id="NF009602">
    <property type="entry name" value="PRK13054.1"/>
    <property type="match status" value="1"/>
</dbReference>
<feature type="binding site" evidence="11">
    <location>
        <begin position="65"/>
        <end position="71"/>
    </location>
    <ligand>
        <name>ATP</name>
        <dbReference type="ChEBI" id="CHEBI:30616"/>
    </ligand>
</feature>
<dbReference type="KEGG" id="lez:GLE_4286"/>
<keyword evidence="8 11" id="KW-0443">Lipid metabolism</keyword>
<name>A0A0S2DLP7_LYSEN</name>
<evidence type="ECO:0000256" key="8">
    <source>
        <dbReference type="ARBA" id="ARBA00023098"/>
    </source>
</evidence>
<evidence type="ECO:0000313" key="12">
    <source>
        <dbReference type="EMBL" id="ALN59627.1"/>
    </source>
</evidence>
<keyword evidence="3 11" id="KW-0479">Metal-binding</keyword>
<keyword evidence="1 11" id="KW-0444">Lipid biosynthesis</keyword>
<feature type="binding site" evidence="11">
    <location>
        <position position="219"/>
    </location>
    <ligand>
        <name>Mg(2+)</name>
        <dbReference type="ChEBI" id="CHEBI:18420"/>
    </ligand>
</feature>
<organism evidence="12 13">
    <name type="scientific">Lysobacter enzymogenes</name>
    <dbReference type="NCBI Taxonomy" id="69"/>
    <lineage>
        <taxon>Bacteria</taxon>
        <taxon>Pseudomonadati</taxon>
        <taxon>Pseudomonadota</taxon>
        <taxon>Gammaproteobacteria</taxon>
        <taxon>Lysobacterales</taxon>
        <taxon>Lysobacteraceae</taxon>
        <taxon>Lysobacter</taxon>
    </lineage>
</organism>
<dbReference type="Pfam" id="PF19279">
    <property type="entry name" value="YegS_C"/>
    <property type="match status" value="1"/>
</dbReference>
<feature type="binding site" evidence="11">
    <location>
        <position position="222"/>
    </location>
    <ligand>
        <name>Mg(2+)</name>
        <dbReference type="ChEBI" id="CHEBI:18420"/>
    </ligand>
</feature>
<dbReference type="InterPro" id="IPR016064">
    <property type="entry name" value="NAD/diacylglycerol_kinase_sf"/>
</dbReference>
<dbReference type="NCBIfam" id="TIGR00147">
    <property type="entry name" value="YegS/Rv2252/BmrU family lipid kinase"/>
    <property type="match status" value="1"/>
</dbReference>
<dbReference type="EMBL" id="CP013140">
    <property type="protein sequence ID" value="ALN59627.1"/>
    <property type="molecule type" value="Genomic_DNA"/>
</dbReference>
<proteinExistence type="inferred from homology"/>
<feature type="binding site" evidence="11">
    <location>
        <position position="96"/>
    </location>
    <ligand>
        <name>ATP</name>
        <dbReference type="ChEBI" id="CHEBI:30616"/>
    </ligand>
</feature>
<comment type="function">
    <text evidence="11">Probably phosphorylates lipids; the in vivo substrate is unknown.</text>
</comment>
<dbReference type="RefSeq" id="WP_057948934.1">
    <property type="nucleotide sequence ID" value="NZ_CP110813.1"/>
</dbReference>